<accession>A0A2R6W913</accession>
<dbReference type="InterPro" id="IPR043554">
    <property type="entry name" value="KINB"/>
</dbReference>
<evidence type="ECO:0000313" key="1">
    <source>
        <dbReference type="EMBL" id="PTQ30341.1"/>
    </source>
</evidence>
<name>A0A2R6W913_MARPO</name>
<dbReference type="OrthoDB" id="531008at2759"/>
<dbReference type="EMBL" id="KZ772798">
    <property type="protein sequence ID" value="PTQ30341.1"/>
    <property type="molecule type" value="Genomic_DNA"/>
</dbReference>
<dbReference type="PANTHER" id="PTHR46316:SF2">
    <property type="entry name" value="SNF1-RELATED PROTEIN KINASE REGULATORY SUBUNIT BETA-2"/>
    <property type="match status" value="1"/>
</dbReference>
<gene>
    <name evidence="1" type="ORF">MARPO_0126s0043</name>
</gene>
<evidence type="ECO:0000313" key="2">
    <source>
        <dbReference type="Proteomes" id="UP000244005"/>
    </source>
</evidence>
<sequence length="169" mass="18842">MLHDVHGCYLLLILPPGKYEYHIILDGDCSYLDDVYFDVHRELEVVQRGERRFQEDFPMPLAIVGEGPESPKASYTSEIFAEQDLEEEPPVLTPHLSTTVFSSAHMEGEPSRVAAPQHMIEPASIMSTLTSQRGCVDAEALLSCYEISMCPLSYTSPSFEGQVIMCSVP</sequence>
<dbReference type="Gramene" id="Mp4g19510.1">
    <property type="protein sequence ID" value="Mp4g19510.1.cds"/>
    <property type="gene ID" value="Mp4g19510"/>
</dbReference>
<reference evidence="2" key="1">
    <citation type="journal article" date="2017" name="Cell">
        <title>Insights into land plant evolution garnered from the Marchantia polymorpha genome.</title>
        <authorList>
            <person name="Bowman J.L."/>
            <person name="Kohchi T."/>
            <person name="Yamato K.T."/>
            <person name="Jenkins J."/>
            <person name="Shu S."/>
            <person name="Ishizaki K."/>
            <person name="Yamaoka S."/>
            <person name="Nishihama R."/>
            <person name="Nakamura Y."/>
            <person name="Berger F."/>
            <person name="Adam C."/>
            <person name="Aki S.S."/>
            <person name="Althoff F."/>
            <person name="Araki T."/>
            <person name="Arteaga-Vazquez M.A."/>
            <person name="Balasubrmanian S."/>
            <person name="Barry K."/>
            <person name="Bauer D."/>
            <person name="Boehm C.R."/>
            <person name="Briginshaw L."/>
            <person name="Caballero-Perez J."/>
            <person name="Catarino B."/>
            <person name="Chen F."/>
            <person name="Chiyoda S."/>
            <person name="Chovatia M."/>
            <person name="Davies K.M."/>
            <person name="Delmans M."/>
            <person name="Demura T."/>
            <person name="Dierschke T."/>
            <person name="Dolan L."/>
            <person name="Dorantes-Acosta A.E."/>
            <person name="Eklund D.M."/>
            <person name="Florent S.N."/>
            <person name="Flores-Sandoval E."/>
            <person name="Fujiyama A."/>
            <person name="Fukuzawa H."/>
            <person name="Galik B."/>
            <person name="Grimanelli D."/>
            <person name="Grimwood J."/>
            <person name="Grossniklaus U."/>
            <person name="Hamada T."/>
            <person name="Haseloff J."/>
            <person name="Hetherington A.J."/>
            <person name="Higo A."/>
            <person name="Hirakawa Y."/>
            <person name="Hundley H.N."/>
            <person name="Ikeda Y."/>
            <person name="Inoue K."/>
            <person name="Inoue S.I."/>
            <person name="Ishida S."/>
            <person name="Jia Q."/>
            <person name="Kakita M."/>
            <person name="Kanazawa T."/>
            <person name="Kawai Y."/>
            <person name="Kawashima T."/>
            <person name="Kennedy M."/>
            <person name="Kinose K."/>
            <person name="Kinoshita T."/>
            <person name="Kohara Y."/>
            <person name="Koide E."/>
            <person name="Komatsu K."/>
            <person name="Kopischke S."/>
            <person name="Kubo M."/>
            <person name="Kyozuka J."/>
            <person name="Lagercrantz U."/>
            <person name="Lin S.S."/>
            <person name="Lindquist E."/>
            <person name="Lipzen A.M."/>
            <person name="Lu C.W."/>
            <person name="De Luna E."/>
            <person name="Martienssen R.A."/>
            <person name="Minamino N."/>
            <person name="Mizutani M."/>
            <person name="Mizutani M."/>
            <person name="Mochizuki N."/>
            <person name="Monte I."/>
            <person name="Mosher R."/>
            <person name="Nagasaki H."/>
            <person name="Nakagami H."/>
            <person name="Naramoto S."/>
            <person name="Nishitani K."/>
            <person name="Ohtani M."/>
            <person name="Okamoto T."/>
            <person name="Okumura M."/>
            <person name="Phillips J."/>
            <person name="Pollak B."/>
            <person name="Reinders A."/>
            <person name="Rovekamp M."/>
            <person name="Sano R."/>
            <person name="Sawa S."/>
            <person name="Schmid M.W."/>
            <person name="Shirakawa M."/>
            <person name="Solano R."/>
            <person name="Spunde A."/>
            <person name="Suetsugu N."/>
            <person name="Sugano S."/>
            <person name="Sugiyama A."/>
            <person name="Sun R."/>
            <person name="Suzuki Y."/>
            <person name="Takenaka M."/>
            <person name="Takezawa D."/>
            <person name="Tomogane H."/>
            <person name="Tsuzuki M."/>
            <person name="Ueda T."/>
            <person name="Umeda M."/>
            <person name="Ward J.M."/>
            <person name="Watanabe Y."/>
            <person name="Yazaki K."/>
            <person name="Yokoyama R."/>
            <person name="Yoshitake Y."/>
            <person name="Yotsui I."/>
            <person name="Zachgo S."/>
            <person name="Schmutz J."/>
        </authorList>
    </citation>
    <scope>NUCLEOTIDE SEQUENCE [LARGE SCALE GENOMIC DNA]</scope>
    <source>
        <strain evidence="2">Tak-1</strain>
    </source>
</reference>
<dbReference type="AlphaFoldDB" id="A0A2R6W913"/>
<dbReference type="PANTHER" id="PTHR46316">
    <property type="entry name" value="SNF1-RELATED PROTEIN KINASE REGULATORY SUBUNIT BETA-1"/>
    <property type="match status" value="1"/>
</dbReference>
<proteinExistence type="predicted"/>
<keyword evidence="2" id="KW-1185">Reference proteome</keyword>
<dbReference type="Proteomes" id="UP000244005">
    <property type="component" value="Unassembled WGS sequence"/>
</dbReference>
<protein>
    <submittedName>
        <fullName evidence="1">Uncharacterized protein</fullName>
    </submittedName>
</protein>
<organism evidence="1 2">
    <name type="scientific">Marchantia polymorpha</name>
    <name type="common">Common liverwort</name>
    <name type="synonym">Marchantia aquatica</name>
    <dbReference type="NCBI Taxonomy" id="3197"/>
    <lineage>
        <taxon>Eukaryota</taxon>
        <taxon>Viridiplantae</taxon>
        <taxon>Streptophyta</taxon>
        <taxon>Embryophyta</taxon>
        <taxon>Marchantiophyta</taxon>
        <taxon>Marchantiopsida</taxon>
        <taxon>Marchantiidae</taxon>
        <taxon>Marchantiales</taxon>
        <taxon>Marchantiaceae</taxon>
        <taxon>Marchantia</taxon>
    </lineage>
</organism>